<dbReference type="RefSeq" id="WP_160778290.1">
    <property type="nucleotide sequence ID" value="NZ_BAAAZF010000001.1"/>
</dbReference>
<organism evidence="3 5">
    <name type="scientific">Parerythrobacter jejuensis</name>
    <dbReference type="NCBI Taxonomy" id="795812"/>
    <lineage>
        <taxon>Bacteria</taxon>
        <taxon>Pseudomonadati</taxon>
        <taxon>Pseudomonadota</taxon>
        <taxon>Alphaproteobacteria</taxon>
        <taxon>Sphingomonadales</taxon>
        <taxon>Erythrobacteraceae</taxon>
        <taxon>Parerythrobacter</taxon>
    </lineage>
</organism>
<dbReference type="Pfam" id="PF04273">
    <property type="entry name" value="BLH_phosphatase"/>
    <property type="match status" value="1"/>
</dbReference>
<dbReference type="NCBIfam" id="TIGR01244">
    <property type="entry name" value="TIGR01244 family sulfur transferase"/>
    <property type="match status" value="1"/>
</dbReference>
<dbReference type="EMBL" id="WTYE01000001">
    <property type="protein sequence ID" value="MXP33538.1"/>
    <property type="molecule type" value="Genomic_DNA"/>
</dbReference>
<evidence type="ECO:0000313" key="4">
    <source>
        <dbReference type="EMBL" id="MXP33538.1"/>
    </source>
</evidence>
<dbReference type="Proteomes" id="UP000446786">
    <property type="component" value="Unassembled WGS sequence"/>
</dbReference>
<dbReference type="SUPFAM" id="SSF52799">
    <property type="entry name" value="(Phosphotyrosine protein) phosphatases II"/>
    <property type="match status" value="1"/>
</dbReference>
<evidence type="ECO:0000313" key="3">
    <source>
        <dbReference type="EMBL" id="MXP30778.1"/>
    </source>
</evidence>
<feature type="region of interest" description="Disordered" evidence="1">
    <location>
        <begin position="1"/>
        <end position="20"/>
    </location>
</feature>
<gene>
    <name evidence="3" type="ORF">GRI94_02955</name>
    <name evidence="4" type="ORF">GRI94_17045</name>
</gene>
<dbReference type="OrthoDB" id="9805710at2"/>
<dbReference type="GO" id="GO:0016787">
    <property type="term" value="F:hydrolase activity"/>
    <property type="evidence" value="ECO:0007669"/>
    <property type="project" value="InterPro"/>
</dbReference>
<evidence type="ECO:0000259" key="2">
    <source>
        <dbReference type="Pfam" id="PF04273"/>
    </source>
</evidence>
<name>A0A845AVC4_9SPHN</name>
<comment type="caution">
    <text evidence="3">The sequence shown here is derived from an EMBL/GenBank/DDBJ whole genome shotgun (WGS) entry which is preliminary data.</text>
</comment>
<evidence type="ECO:0000256" key="1">
    <source>
        <dbReference type="SAM" id="MobiDB-lite"/>
    </source>
</evidence>
<proteinExistence type="predicted"/>
<feature type="domain" description="Beta-lactamase hydrolase-like protein phosphatase-like" evidence="2">
    <location>
        <begin position="3"/>
        <end position="111"/>
    </location>
</feature>
<reference evidence="3 5" key="1">
    <citation type="submission" date="2019-12" db="EMBL/GenBank/DDBJ databases">
        <title>Genomic-based taxomic classification of the family Erythrobacteraceae.</title>
        <authorList>
            <person name="Xu L."/>
        </authorList>
    </citation>
    <scope>NUCLEOTIDE SEQUENCE [LARGE SCALE GENOMIC DNA]</scope>
    <source>
        <strain evidence="3 5">JCM 16677</strain>
    </source>
</reference>
<accession>A0A845AVC4</accession>
<feature type="compositionally biased region" description="Polar residues" evidence="1">
    <location>
        <begin position="8"/>
        <end position="17"/>
    </location>
</feature>
<protein>
    <submittedName>
        <fullName evidence="3">TIGR01244 family phosphatase</fullName>
    </submittedName>
</protein>
<dbReference type="EMBL" id="WTYE01000001">
    <property type="protein sequence ID" value="MXP30778.1"/>
    <property type="molecule type" value="Genomic_DNA"/>
</dbReference>
<dbReference type="AlphaFoldDB" id="A0A845AVC4"/>
<sequence>MSDFRALSETTMASPQITPADVQEACDQGVTLIINNRPDGEEASQPEGSAIEDAARAAGLDYVAIPVTSAGFSEPQVAAMRAALDGAAGKVLAYCRSGTRSTLLWSLAQSSAGVDPEAISAAAANAGYDVSPIRPAMDMFAARSKG</sequence>
<dbReference type="InterPro" id="IPR029021">
    <property type="entry name" value="Prot-tyrosine_phosphatase-like"/>
</dbReference>
<dbReference type="InterPro" id="IPR005939">
    <property type="entry name" value="BLH_phosphatase-like"/>
</dbReference>
<dbReference type="Gene3D" id="3.90.190.10">
    <property type="entry name" value="Protein tyrosine phosphatase superfamily"/>
    <property type="match status" value="1"/>
</dbReference>
<evidence type="ECO:0000313" key="5">
    <source>
        <dbReference type="Proteomes" id="UP000446786"/>
    </source>
</evidence>
<keyword evidence="5" id="KW-1185">Reference proteome</keyword>